<evidence type="ECO:0000313" key="9">
    <source>
        <dbReference type="Proteomes" id="UP000644610"/>
    </source>
</evidence>
<keyword evidence="4 6" id="KW-0472">Membrane</keyword>
<evidence type="ECO:0000256" key="1">
    <source>
        <dbReference type="ARBA" id="ARBA00004141"/>
    </source>
</evidence>
<keyword evidence="3 6" id="KW-1133">Transmembrane helix</keyword>
<evidence type="ECO:0000256" key="4">
    <source>
        <dbReference type="ARBA" id="ARBA00023136"/>
    </source>
</evidence>
<evidence type="ECO:0000256" key="6">
    <source>
        <dbReference type="SAM" id="Phobius"/>
    </source>
</evidence>
<dbReference type="UniPathway" id="UPA00895"/>
<evidence type="ECO:0000256" key="2">
    <source>
        <dbReference type="ARBA" id="ARBA00022692"/>
    </source>
</evidence>
<gene>
    <name evidence="8" type="ORF">Psi02_01350</name>
</gene>
<reference evidence="8" key="1">
    <citation type="submission" date="2021-01" db="EMBL/GenBank/DDBJ databases">
        <title>Whole genome shotgun sequence of Planotetraspora silvatica NBRC 100141.</title>
        <authorList>
            <person name="Komaki H."/>
            <person name="Tamura T."/>
        </authorList>
    </citation>
    <scope>NUCLEOTIDE SEQUENCE</scope>
    <source>
        <strain evidence="8">NBRC 100141</strain>
    </source>
</reference>
<feature type="transmembrane region" description="Helical" evidence="6">
    <location>
        <begin position="20"/>
        <end position="42"/>
    </location>
</feature>
<comment type="caution">
    <text evidence="8">The sequence shown here is derived from an EMBL/GenBank/DDBJ whole genome shotgun (WGS) entry which is preliminary data.</text>
</comment>
<feature type="domain" description="Methylamine utilisation protein MauE" evidence="7">
    <location>
        <begin position="22"/>
        <end position="155"/>
    </location>
</feature>
<organism evidence="8 9">
    <name type="scientific">Planotetraspora silvatica</name>
    <dbReference type="NCBI Taxonomy" id="234614"/>
    <lineage>
        <taxon>Bacteria</taxon>
        <taxon>Bacillati</taxon>
        <taxon>Actinomycetota</taxon>
        <taxon>Actinomycetes</taxon>
        <taxon>Streptosporangiales</taxon>
        <taxon>Streptosporangiaceae</taxon>
        <taxon>Planotetraspora</taxon>
    </lineage>
</organism>
<proteinExistence type="predicted"/>
<evidence type="ECO:0000256" key="5">
    <source>
        <dbReference type="SAM" id="MobiDB-lite"/>
    </source>
</evidence>
<keyword evidence="2 6" id="KW-0812">Transmembrane</keyword>
<evidence type="ECO:0000259" key="7">
    <source>
        <dbReference type="Pfam" id="PF07291"/>
    </source>
</evidence>
<dbReference type="GO" id="GO:0030416">
    <property type="term" value="P:methylamine metabolic process"/>
    <property type="evidence" value="ECO:0007669"/>
    <property type="project" value="InterPro"/>
</dbReference>
<feature type="region of interest" description="Disordered" evidence="5">
    <location>
        <begin position="167"/>
        <end position="191"/>
    </location>
</feature>
<accession>A0A8J3UI49</accession>
<feature type="transmembrane region" description="Helical" evidence="6">
    <location>
        <begin position="63"/>
        <end position="87"/>
    </location>
</feature>
<keyword evidence="9" id="KW-1185">Reference proteome</keyword>
<comment type="subcellular location">
    <subcellularLocation>
        <location evidence="1">Membrane</location>
        <topology evidence="1">Multi-pass membrane protein</topology>
    </subcellularLocation>
</comment>
<dbReference type="EMBL" id="BOOQ01000002">
    <property type="protein sequence ID" value="GII43711.1"/>
    <property type="molecule type" value="Genomic_DNA"/>
</dbReference>
<sequence length="191" mass="19583">MVQLASGRPVLSPLRSVVTALSWVTTVARLVLGVSLFVAGAIKIGAPAVSVQAVKAYELLPDTLATVVGHGLPIVEIIVGILLVLGLLTRPSAVVGGVLMVAFIVGISSAWARGLRIDCGCFGGGGTVGADQDPGYIWELLRDAGFLLCAAWIVYKPPGRFAMDSALGLAGSREPGPADGDEDDEDGSDTD</sequence>
<dbReference type="GO" id="GO:0016020">
    <property type="term" value="C:membrane"/>
    <property type="evidence" value="ECO:0007669"/>
    <property type="project" value="UniProtKB-SubCell"/>
</dbReference>
<evidence type="ECO:0000256" key="3">
    <source>
        <dbReference type="ARBA" id="ARBA00022989"/>
    </source>
</evidence>
<feature type="compositionally biased region" description="Acidic residues" evidence="5">
    <location>
        <begin position="179"/>
        <end position="191"/>
    </location>
</feature>
<dbReference type="Proteomes" id="UP000644610">
    <property type="component" value="Unassembled WGS sequence"/>
</dbReference>
<dbReference type="InterPro" id="IPR009908">
    <property type="entry name" value="Methylamine_util_MauE"/>
</dbReference>
<dbReference type="AlphaFoldDB" id="A0A8J3UI49"/>
<feature type="transmembrane region" description="Helical" evidence="6">
    <location>
        <begin position="93"/>
        <end position="112"/>
    </location>
</feature>
<evidence type="ECO:0000313" key="8">
    <source>
        <dbReference type="EMBL" id="GII43711.1"/>
    </source>
</evidence>
<protein>
    <recommendedName>
        <fullName evidence="7">Methylamine utilisation protein MauE domain-containing protein</fullName>
    </recommendedName>
</protein>
<dbReference type="Pfam" id="PF07291">
    <property type="entry name" value="MauE"/>
    <property type="match status" value="1"/>
</dbReference>
<name>A0A8J3UI49_9ACTN</name>